<keyword evidence="2" id="KW-1185">Reference proteome</keyword>
<dbReference type="EMBL" id="BIFQ01000002">
    <property type="protein sequence ID" value="GCE09963.1"/>
    <property type="molecule type" value="Genomic_DNA"/>
</dbReference>
<protein>
    <submittedName>
        <fullName evidence="1">Uncharacterized protein</fullName>
    </submittedName>
</protein>
<evidence type="ECO:0000313" key="2">
    <source>
        <dbReference type="Proteomes" id="UP000287224"/>
    </source>
</evidence>
<reference evidence="2" key="1">
    <citation type="submission" date="2018-12" db="EMBL/GenBank/DDBJ databases">
        <title>Tengunoibacter tsumagoiensis gen. nov., sp. nov., Dictyobacter kobayashii sp. nov., D. alpinus sp. nov., and D. joshuensis sp. nov. and description of Dictyobacteraceae fam. nov. within the order Ktedonobacterales isolated from Tengu-no-mugimeshi.</title>
        <authorList>
            <person name="Wang C.M."/>
            <person name="Zheng Y."/>
            <person name="Sakai Y."/>
            <person name="Toyoda A."/>
            <person name="Minakuchi Y."/>
            <person name="Abe K."/>
            <person name="Yokota A."/>
            <person name="Yabe S."/>
        </authorList>
    </citation>
    <scope>NUCLEOTIDE SEQUENCE [LARGE SCALE GENOMIC DNA]</scope>
    <source>
        <strain evidence="2">S-27</strain>
    </source>
</reference>
<dbReference type="Proteomes" id="UP000287224">
    <property type="component" value="Unassembled WGS sequence"/>
</dbReference>
<evidence type="ECO:0000313" key="1">
    <source>
        <dbReference type="EMBL" id="GCE09963.1"/>
    </source>
</evidence>
<gene>
    <name evidence="1" type="ORF">KDAU_72920</name>
</gene>
<comment type="caution">
    <text evidence="1">The sequence shown here is derived from an EMBL/GenBank/DDBJ whole genome shotgun (WGS) entry which is preliminary data.</text>
</comment>
<organism evidence="1 2">
    <name type="scientific">Dictyobacter aurantiacus</name>
    <dbReference type="NCBI Taxonomy" id="1936993"/>
    <lineage>
        <taxon>Bacteria</taxon>
        <taxon>Bacillati</taxon>
        <taxon>Chloroflexota</taxon>
        <taxon>Ktedonobacteria</taxon>
        <taxon>Ktedonobacterales</taxon>
        <taxon>Dictyobacteraceae</taxon>
        <taxon>Dictyobacter</taxon>
    </lineage>
</organism>
<sequence length="47" mass="5475">MPYQENKYELSTGQVLVILQLKVISLCHKGVELILYRDDNDVILIQE</sequence>
<accession>A0A401ZSX1</accession>
<name>A0A401ZSX1_9CHLR</name>
<proteinExistence type="predicted"/>
<dbReference type="AlphaFoldDB" id="A0A401ZSX1"/>